<protein>
    <recommendedName>
        <fullName evidence="4">Collagen-like protein</fullName>
    </recommendedName>
</protein>
<keyword evidence="3" id="KW-1185">Reference proteome</keyword>
<comment type="caution">
    <text evidence="2">The sequence shown here is derived from an EMBL/GenBank/DDBJ whole genome shotgun (WGS) entry which is preliminary data.</text>
</comment>
<accession>A0A8J2XVH3</accession>
<dbReference type="EMBL" id="BMJC01000005">
    <property type="protein sequence ID" value="GGB18496.1"/>
    <property type="molecule type" value="Genomic_DNA"/>
</dbReference>
<reference evidence="2" key="1">
    <citation type="journal article" date="2014" name="Int. J. Syst. Evol. Microbiol.">
        <title>Complete genome sequence of Corynebacterium casei LMG S-19264T (=DSM 44701T), isolated from a smear-ripened cheese.</title>
        <authorList>
            <consortium name="US DOE Joint Genome Institute (JGI-PGF)"/>
            <person name="Walter F."/>
            <person name="Albersmeier A."/>
            <person name="Kalinowski J."/>
            <person name="Ruckert C."/>
        </authorList>
    </citation>
    <scope>NUCLEOTIDE SEQUENCE</scope>
    <source>
        <strain evidence="2">CGMCC 1.15448</strain>
    </source>
</reference>
<gene>
    <name evidence="2" type="ORF">GCM10011511_47900</name>
</gene>
<name>A0A8J2XVH3_9BACT</name>
<keyword evidence="1" id="KW-0732">Signal</keyword>
<sequence length="196" mass="20607">MKKLHFFYGLFFVITCALISCVKGDTGPAGPAGPAGADGANGADGAPGPDSVLYSSWMPVNMSSTIDAHSDTTYYQNFTADAITSNILNTGTIATYLETVDNQGNQLIFNAATALTETYYVGDIYVASLPPAASNSAGFNYSGYNYRFVVIPGAIATTMFKGMGPQQIKSMPYPAITKLLNLPANSSNVPKKLGSQ</sequence>
<dbReference type="RefSeq" id="WP_188936558.1">
    <property type="nucleotide sequence ID" value="NZ_BMJC01000005.1"/>
</dbReference>
<dbReference type="Gene3D" id="1.20.5.320">
    <property type="entry name" value="6-Phosphogluconate Dehydrogenase, domain 3"/>
    <property type="match status" value="1"/>
</dbReference>
<feature type="signal peptide" evidence="1">
    <location>
        <begin position="1"/>
        <end position="19"/>
    </location>
</feature>
<organism evidence="2 3">
    <name type="scientific">Puia dinghuensis</name>
    <dbReference type="NCBI Taxonomy" id="1792502"/>
    <lineage>
        <taxon>Bacteria</taxon>
        <taxon>Pseudomonadati</taxon>
        <taxon>Bacteroidota</taxon>
        <taxon>Chitinophagia</taxon>
        <taxon>Chitinophagales</taxon>
        <taxon>Chitinophagaceae</taxon>
        <taxon>Puia</taxon>
    </lineage>
</organism>
<evidence type="ECO:0000313" key="2">
    <source>
        <dbReference type="EMBL" id="GGB18496.1"/>
    </source>
</evidence>
<feature type="chain" id="PRO_5035327489" description="Collagen-like protein" evidence="1">
    <location>
        <begin position="20"/>
        <end position="196"/>
    </location>
</feature>
<evidence type="ECO:0000313" key="3">
    <source>
        <dbReference type="Proteomes" id="UP000607559"/>
    </source>
</evidence>
<dbReference type="Proteomes" id="UP000607559">
    <property type="component" value="Unassembled WGS sequence"/>
</dbReference>
<evidence type="ECO:0000256" key="1">
    <source>
        <dbReference type="SAM" id="SignalP"/>
    </source>
</evidence>
<reference evidence="2" key="2">
    <citation type="submission" date="2020-09" db="EMBL/GenBank/DDBJ databases">
        <authorList>
            <person name="Sun Q."/>
            <person name="Zhou Y."/>
        </authorList>
    </citation>
    <scope>NUCLEOTIDE SEQUENCE</scope>
    <source>
        <strain evidence="2">CGMCC 1.15448</strain>
    </source>
</reference>
<dbReference type="AlphaFoldDB" id="A0A8J2XVH3"/>
<proteinExistence type="predicted"/>
<dbReference type="PROSITE" id="PS51257">
    <property type="entry name" value="PROKAR_LIPOPROTEIN"/>
    <property type="match status" value="1"/>
</dbReference>
<evidence type="ECO:0008006" key="4">
    <source>
        <dbReference type="Google" id="ProtNLM"/>
    </source>
</evidence>